<evidence type="ECO:0000313" key="1">
    <source>
        <dbReference type="EMBL" id="QJA43193.1"/>
    </source>
</evidence>
<sequence length="403" mass="44783">MKVTGAQYLSIHTDVKNANMDALFHYLSFGQAEGRQVDIPEPPQLPPDWNWQVYLAAYKDLRDAGLTTQAQAEQHYLANGYKENRWPVPGQGWKPPTSQGLHLILDIPGSQRPLFTGMRFDKGLLIGDYGGHLDGGKIQYWDGNTLTLERHFTNPKAESVFHLIAANDGTPICSLELHGMMSRREGGSWPLTFSSSVMEDLAFGIFRSGGSLYCLICTGGKPDGVMVMSGDDGRSWQSVYNYSGVSPQGCANSDGSRILLTGAQDNRPVIRDVHSNIITSRDDLVGREYTQICGKDGRWNFTGNSWIDYWENGTPQTVFNSDRFYAMWSECDPVTDTRVVLFGAWKENTGHSQVAYSRDGGRPGTWDQFSVPCNCVLGSHFADGGVYLFGGDWGSGRVYFFKF</sequence>
<organism evidence="1">
    <name type="scientific">viral metagenome</name>
    <dbReference type="NCBI Taxonomy" id="1070528"/>
    <lineage>
        <taxon>unclassified sequences</taxon>
        <taxon>metagenomes</taxon>
        <taxon>organismal metagenomes</taxon>
    </lineage>
</organism>
<proteinExistence type="predicted"/>
<evidence type="ECO:0008006" key="3">
    <source>
        <dbReference type="Google" id="ProtNLM"/>
    </source>
</evidence>
<dbReference type="AlphaFoldDB" id="A0A6H1Z5M4"/>
<dbReference type="SUPFAM" id="SSF50969">
    <property type="entry name" value="YVTN repeat-like/Quinoprotein amine dehydrogenase"/>
    <property type="match status" value="1"/>
</dbReference>
<evidence type="ECO:0000313" key="2">
    <source>
        <dbReference type="EMBL" id="QJA83522.1"/>
    </source>
</evidence>
<dbReference type="EMBL" id="MT141562">
    <property type="protein sequence ID" value="QJA43193.1"/>
    <property type="molecule type" value="Genomic_DNA"/>
</dbReference>
<accession>A0A6H1Z5M4</accession>
<reference evidence="1" key="1">
    <citation type="submission" date="2020-03" db="EMBL/GenBank/DDBJ databases">
        <title>The deep terrestrial virosphere.</title>
        <authorList>
            <person name="Holmfeldt K."/>
            <person name="Nilsson E."/>
            <person name="Simone D."/>
            <person name="Lopez-Fernandez M."/>
            <person name="Wu X."/>
            <person name="de Brujin I."/>
            <person name="Lundin D."/>
            <person name="Andersson A."/>
            <person name="Bertilsson S."/>
            <person name="Dopson M."/>
        </authorList>
    </citation>
    <scope>NUCLEOTIDE SEQUENCE</scope>
    <source>
        <strain evidence="2">MM415A00275</strain>
        <strain evidence="1">MM415B00324</strain>
    </source>
</reference>
<gene>
    <name evidence="2" type="ORF">MM415A00275_0027</name>
    <name evidence="1" type="ORF">MM415B00324_0023</name>
</gene>
<dbReference type="InterPro" id="IPR011044">
    <property type="entry name" value="Quino_amine_DH_bsu"/>
</dbReference>
<dbReference type="EMBL" id="MT142512">
    <property type="protein sequence ID" value="QJA83522.1"/>
    <property type="molecule type" value="Genomic_DNA"/>
</dbReference>
<protein>
    <recommendedName>
        <fullName evidence="3">Sialidase domain-containing protein</fullName>
    </recommendedName>
</protein>
<name>A0A6H1Z5M4_9ZZZZ</name>